<protein>
    <recommendedName>
        <fullName evidence="4">Lipoprotein</fullName>
    </recommendedName>
</protein>
<dbReference type="KEGG" id="psab:PSAB_21350"/>
<dbReference type="RefSeq" id="WP_025336619.1">
    <property type="nucleotide sequence ID" value="NZ_CP004078.1"/>
</dbReference>
<evidence type="ECO:0000313" key="3">
    <source>
        <dbReference type="Proteomes" id="UP000019772"/>
    </source>
</evidence>
<organism evidence="2 3">
    <name type="scientific">Paenibacillus sabinae T27</name>
    <dbReference type="NCBI Taxonomy" id="1268072"/>
    <lineage>
        <taxon>Bacteria</taxon>
        <taxon>Bacillati</taxon>
        <taxon>Bacillota</taxon>
        <taxon>Bacilli</taxon>
        <taxon>Bacillales</taxon>
        <taxon>Paenibacillaceae</taxon>
        <taxon>Paenibacillus</taxon>
    </lineage>
</organism>
<dbReference type="eggNOG" id="ENOG50305V1">
    <property type="taxonomic scope" value="Bacteria"/>
</dbReference>
<gene>
    <name evidence="2" type="ORF">PSAB_21350</name>
</gene>
<keyword evidence="3" id="KW-1185">Reference proteome</keyword>
<evidence type="ECO:0000256" key="1">
    <source>
        <dbReference type="SAM" id="SignalP"/>
    </source>
</evidence>
<evidence type="ECO:0008006" key="4">
    <source>
        <dbReference type="Google" id="ProtNLM"/>
    </source>
</evidence>
<name>X5A5T3_9BACL</name>
<proteinExistence type="predicted"/>
<accession>X5A5T3</accession>
<dbReference type="AlphaFoldDB" id="X5A5T3"/>
<dbReference type="PROSITE" id="PS51257">
    <property type="entry name" value="PROKAR_LIPOPROTEIN"/>
    <property type="match status" value="1"/>
</dbReference>
<dbReference type="EMBL" id="CP004078">
    <property type="protein sequence ID" value="AHV99159.1"/>
    <property type="molecule type" value="Genomic_DNA"/>
</dbReference>
<sequence>MIKKLIFCVLVVMSLSACSSNEQSNQPQPTKSPEEIAKAVSGLVEERDEVQDVSFYYAQTTEQNKGKSDFYVYFSNDNGKVSDLEFVVQYIGTHQIGTNWIEIRADDQLFSINNINDYVRGSMSLYTVHEVYSSTVYRDDLKMIRAMANAEKTIIRLTGTGLYSTDIKLSKQQKQAMLNVIRAYKNAGGDRYFLGDEL</sequence>
<feature type="chain" id="PRO_5038718218" description="Lipoprotein" evidence="1">
    <location>
        <begin position="20"/>
        <end position="198"/>
    </location>
</feature>
<dbReference type="HOGENOM" id="CLU_1382942_0_0_9"/>
<keyword evidence="1" id="KW-0732">Signal</keyword>
<dbReference type="OrthoDB" id="2642548at2"/>
<reference evidence="2 3" key="1">
    <citation type="journal article" date="2014" name="PLoS Genet.">
        <title>Comparative Genomic Analysis of N2-Fixing and Non-N2-Fixing Paenibacillus spp.: Organization, Evolution and Expression of the Nitrogen Fixation Genes.</title>
        <authorList>
            <person name="Xie J.B."/>
            <person name="Du Z."/>
            <person name="Bai L."/>
            <person name="Tian C."/>
            <person name="Zhang Y."/>
            <person name="Xie J.Y."/>
            <person name="Wang T."/>
            <person name="Liu X."/>
            <person name="Chen X."/>
            <person name="Cheng Q."/>
            <person name="Chen S."/>
            <person name="Li J."/>
        </authorList>
    </citation>
    <scope>NUCLEOTIDE SEQUENCE [LARGE SCALE GENOMIC DNA]</scope>
    <source>
        <strain evidence="2 3">T27</strain>
    </source>
</reference>
<feature type="signal peptide" evidence="1">
    <location>
        <begin position="1"/>
        <end position="19"/>
    </location>
</feature>
<evidence type="ECO:0000313" key="2">
    <source>
        <dbReference type="EMBL" id="AHV99159.1"/>
    </source>
</evidence>
<dbReference type="Proteomes" id="UP000019772">
    <property type="component" value="Chromosome"/>
</dbReference>